<gene>
    <name evidence="2" type="ORF">ACFQ16_14085</name>
</gene>
<keyword evidence="3" id="KW-1185">Reference proteome</keyword>
<comment type="caution">
    <text evidence="2">The sequence shown here is derived from an EMBL/GenBank/DDBJ whole genome shotgun (WGS) entry which is preliminary data.</text>
</comment>
<dbReference type="SUPFAM" id="SSF46785">
    <property type="entry name" value="Winged helix' DNA-binding domain"/>
    <property type="match status" value="1"/>
</dbReference>
<feature type="domain" description="HTH marR-type" evidence="1">
    <location>
        <begin position="7"/>
        <end position="135"/>
    </location>
</feature>
<evidence type="ECO:0000313" key="2">
    <source>
        <dbReference type="EMBL" id="MFD0920878.1"/>
    </source>
</evidence>
<dbReference type="InterPro" id="IPR039422">
    <property type="entry name" value="MarR/SlyA-like"/>
</dbReference>
<dbReference type="Pfam" id="PF01047">
    <property type="entry name" value="MarR"/>
    <property type="match status" value="1"/>
</dbReference>
<dbReference type="EMBL" id="JBHTIW010000009">
    <property type="protein sequence ID" value="MFD0920878.1"/>
    <property type="molecule type" value="Genomic_DNA"/>
</dbReference>
<dbReference type="PANTHER" id="PTHR33164:SF99">
    <property type="entry name" value="MARR FAMILY REGULATORY PROTEIN"/>
    <property type="match status" value="1"/>
</dbReference>
<dbReference type="SMART" id="SM00347">
    <property type="entry name" value="HTH_MARR"/>
    <property type="match status" value="1"/>
</dbReference>
<sequence>MDASAQTRELCSLVSELAHAIDEHVRSCVADSELTSTQAVALRELAEPLSMRELAARMHCATSNVTFVVDRLEEQGLVAREPHPTDRRSKRLVLTAEGARQREVLLSRLAEDSPLGDLGEHERNSLHTLLQRALARR</sequence>
<dbReference type="Proteomes" id="UP001597018">
    <property type="component" value="Unassembled WGS sequence"/>
</dbReference>
<evidence type="ECO:0000259" key="1">
    <source>
        <dbReference type="PROSITE" id="PS50995"/>
    </source>
</evidence>
<proteinExistence type="predicted"/>
<dbReference type="InterPro" id="IPR000835">
    <property type="entry name" value="HTH_MarR-typ"/>
</dbReference>
<accession>A0ABW3FT50</accession>
<dbReference type="PANTHER" id="PTHR33164">
    <property type="entry name" value="TRANSCRIPTIONAL REGULATOR, MARR FAMILY"/>
    <property type="match status" value="1"/>
</dbReference>
<dbReference type="Gene3D" id="1.10.10.10">
    <property type="entry name" value="Winged helix-like DNA-binding domain superfamily/Winged helix DNA-binding domain"/>
    <property type="match status" value="1"/>
</dbReference>
<dbReference type="InterPro" id="IPR036390">
    <property type="entry name" value="WH_DNA-bd_sf"/>
</dbReference>
<protein>
    <submittedName>
        <fullName evidence="2">MarR family winged helix-turn-helix transcriptional regulator</fullName>
    </submittedName>
</protein>
<dbReference type="InterPro" id="IPR036388">
    <property type="entry name" value="WH-like_DNA-bd_sf"/>
</dbReference>
<organism evidence="2 3">
    <name type="scientific">Saccharopolyspora rosea</name>
    <dbReference type="NCBI Taxonomy" id="524884"/>
    <lineage>
        <taxon>Bacteria</taxon>
        <taxon>Bacillati</taxon>
        <taxon>Actinomycetota</taxon>
        <taxon>Actinomycetes</taxon>
        <taxon>Pseudonocardiales</taxon>
        <taxon>Pseudonocardiaceae</taxon>
        <taxon>Saccharopolyspora</taxon>
    </lineage>
</organism>
<evidence type="ECO:0000313" key="3">
    <source>
        <dbReference type="Proteomes" id="UP001597018"/>
    </source>
</evidence>
<dbReference type="PRINTS" id="PR00598">
    <property type="entry name" value="HTHMARR"/>
</dbReference>
<dbReference type="RefSeq" id="WP_263250517.1">
    <property type="nucleotide sequence ID" value="NZ_BAABLT010000011.1"/>
</dbReference>
<dbReference type="PROSITE" id="PS50995">
    <property type="entry name" value="HTH_MARR_2"/>
    <property type="match status" value="1"/>
</dbReference>
<name>A0ABW3FT50_9PSEU</name>
<reference evidence="3" key="1">
    <citation type="journal article" date="2019" name="Int. J. Syst. Evol. Microbiol.">
        <title>The Global Catalogue of Microorganisms (GCM) 10K type strain sequencing project: providing services to taxonomists for standard genome sequencing and annotation.</title>
        <authorList>
            <consortium name="The Broad Institute Genomics Platform"/>
            <consortium name="The Broad Institute Genome Sequencing Center for Infectious Disease"/>
            <person name="Wu L."/>
            <person name="Ma J."/>
        </authorList>
    </citation>
    <scope>NUCLEOTIDE SEQUENCE [LARGE SCALE GENOMIC DNA]</scope>
    <source>
        <strain evidence="3">CCUG 56401</strain>
    </source>
</reference>